<evidence type="ECO:0000256" key="4">
    <source>
        <dbReference type="ARBA" id="ARBA00022679"/>
    </source>
</evidence>
<evidence type="ECO:0000313" key="14">
    <source>
        <dbReference type="Proteomes" id="UP001498398"/>
    </source>
</evidence>
<keyword evidence="14" id="KW-1185">Reference proteome</keyword>
<dbReference type="Pfam" id="PF00348">
    <property type="entry name" value="polyprenyl_synt"/>
    <property type="match status" value="2"/>
</dbReference>
<evidence type="ECO:0000256" key="2">
    <source>
        <dbReference type="ARBA" id="ARBA00012439"/>
    </source>
</evidence>
<keyword evidence="4 11" id="KW-0808">Transferase</keyword>
<evidence type="ECO:0000256" key="12">
    <source>
        <dbReference type="SAM" id="MobiDB-lite"/>
    </source>
</evidence>
<dbReference type="PANTHER" id="PTHR11525">
    <property type="entry name" value="FARNESYL-PYROPHOSPHATE SYNTHETASE"/>
    <property type="match status" value="1"/>
</dbReference>
<dbReference type="EMBL" id="JBANRG010000031">
    <property type="protein sequence ID" value="KAK7451219.1"/>
    <property type="molecule type" value="Genomic_DNA"/>
</dbReference>
<dbReference type="Proteomes" id="UP001498398">
    <property type="component" value="Unassembled WGS sequence"/>
</dbReference>
<dbReference type="GO" id="GO:0004161">
    <property type="term" value="F:dimethylallyltranstransferase activity"/>
    <property type="evidence" value="ECO:0007669"/>
    <property type="project" value="UniProtKB-EC"/>
</dbReference>
<evidence type="ECO:0000256" key="10">
    <source>
        <dbReference type="ARBA" id="ARBA00032873"/>
    </source>
</evidence>
<evidence type="ECO:0000256" key="7">
    <source>
        <dbReference type="ARBA" id="ARBA00032380"/>
    </source>
</evidence>
<dbReference type="InterPro" id="IPR039702">
    <property type="entry name" value="FPS1-like"/>
</dbReference>
<evidence type="ECO:0000256" key="9">
    <source>
        <dbReference type="ARBA" id="ARBA00032448"/>
    </source>
</evidence>
<evidence type="ECO:0000256" key="6">
    <source>
        <dbReference type="ARBA" id="ARBA00022842"/>
    </source>
</evidence>
<dbReference type="CDD" id="cd00685">
    <property type="entry name" value="Trans_IPPS_HT"/>
    <property type="match status" value="1"/>
</dbReference>
<protein>
    <recommendedName>
        <fullName evidence="10">(2E,6E)-farnesyl diphosphate synthase</fullName>
        <ecNumber evidence="3">2.5.1.1</ecNumber>
        <ecNumber evidence="2">2.5.1.10</ecNumber>
    </recommendedName>
    <alternativeName>
        <fullName evidence="9">Dimethylallyltranstransferase</fullName>
    </alternativeName>
    <alternativeName>
        <fullName evidence="8">Farnesyl diphosphate synthase</fullName>
    </alternativeName>
    <alternativeName>
        <fullName evidence="7">Geranyltranstransferase</fullName>
    </alternativeName>
</protein>
<dbReference type="PANTHER" id="PTHR11525:SF0">
    <property type="entry name" value="FARNESYL PYROPHOSPHATE SYNTHASE"/>
    <property type="match status" value="1"/>
</dbReference>
<dbReference type="EC" id="2.5.1.10" evidence="2"/>
<evidence type="ECO:0000256" key="8">
    <source>
        <dbReference type="ARBA" id="ARBA00032424"/>
    </source>
</evidence>
<evidence type="ECO:0000256" key="3">
    <source>
        <dbReference type="ARBA" id="ARBA00012833"/>
    </source>
</evidence>
<evidence type="ECO:0000256" key="5">
    <source>
        <dbReference type="ARBA" id="ARBA00022723"/>
    </source>
</evidence>
<keyword evidence="5" id="KW-0479">Metal-binding</keyword>
<dbReference type="EC" id="2.5.1.1" evidence="3"/>
<dbReference type="InterPro" id="IPR000092">
    <property type="entry name" value="Polyprenyl_synt"/>
</dbReference>
<dbReference type="SUPFAM" id="SSF48576">
    <property type="entry name" value="Terpenoid synthases"/>
    <property type="match status" value="2"/>
</dbReference>
<dbReference type="PROSITE" id="PS00444">
    <property type="entry name" value="POLYPRENYL_SYNTHASE_2"/>
    <property type="match status" value="1"/>
</dbReference>
<keyword evidence="6" id="KW-0460">Magnesium</keyword>
<reference evidence="13 14" key="1">
    <citation type="submission" date="2024-01" db="EMBL/GenBank/DDBJ databases">
        <title>A draft genome for the cacao thread blight pathogen Marasmiellus scandens.</title>
        <authorList>
            <person name="Baruah I.K."/>
            <person name="Leung J."/>
            <person name="Bukari Y."/>
            <person name="Amoako-Attah I."/>
            <person name="Meinhardt L.W."/>
            <person name="Bailey B.A."/>
            <person name="Cohen S.P."/>
        </authorList>
    </citation>
    <scope>NUCLEOTIDE SEQUENCE [LARGE SCALE GENOMIC DNA]</scope>
    <source>
        <strain evidence="13 14">GH-19</strain>
    </source>
</reference>
<organism evidence="13 14">
    <name type="scientific">Marasmiellus scandens</name>
    <dbReference type="NCBI Taxonomy" id="2682957"/>
    <lineage>
        <taxon>Eukaryota</taxon>
        <taxon>Fungi</taxon>
        <taxon>Dikarya</taxon>
        <taxon>Basidiomycota</taxon>
        <taxon>Agaricomycotina</taxon>
        <taxon>Agaricomycetes</taxon>
        <taxon>Agaricomycetidae</taxon>
        <taxon>Agaricales</taxon>
        <taxon>Marasmiineae</taxon>
        <taxon>Omphalotaceae</taxon>
        <taxon>Marasmiellus</taxon>
    </lineage>
</organism>
<dbReference type="InterPro" id="IPR033749">
    <property type="entry name" value="Polyprenyl_synt_CS"/>
</dbReference>
<feature type="region of interest" description="Disordered" evidence="12">
    <location>
        <begin position="326"/>
        <end position="350"/>
    </location>
</feature>
<evidence type="ECO:0000313" key="13">
    <source>
        <dbReference type="EMBL" id="KAK7451219.1"/>
    </source>
</evidence>
<accession>A0ABR1J6N2</accession>
<dbReference type="InterPro" id="IPR008949">
    <property type="entry name" value="Isoprenoid_synthase_dom_sf"/>
</dbReference>
<dbReference type="PROSITE" id="PS00723">
    <property type="entry name" value="POLYPRENYL_SYNTHASE_1"/>
    <property type="match status" value="1"/>
</dbReference>
<comment type="similarity">
    <text evidence="11">Belongs to the FPP/GGPP synthase family.</text>
</comment>
<comment type="caution">
    <text evidence="13">The sequence shown here is derived from an EMBL/GenBank/DDBJ whole genome shotgun (WGS) entry which is preliminary data.</text>
</comment>
<evidence type="ECO:0000256" key="11">
    <source>
        <dbReference type="RuleBase" id="RU004466"/>
    </source>
</evidence>
<comment type="cofactor">
    <cofactor evidence="1">
        <name>Mg(2+)</name>
        <dbReference type="ChEBI" id="CHEBI:18420"/>
    </cofactor>
</comment>
<sequence length="417" mass="47267">MTDKAAKRAKFEQAWTVIRDELVDYAKANNMPKDAIEWFYKNLEYNVPGGKLNRGLSVIDTAEIIKGRTLTSSEYLQAAVLGWSVELLQAFFLVSDDLMDSSITRRGQPCYYRVPGIGLISINDAFMLEASIYYLLKKHFRGEKYYVDILDLFHETTFQTELGQLIDLISAPEDHVDLNKFSLEKHSLIVIYKTAFYSFYLPVALSMLMCNIPYTSSSSQTPLSSSQGPISHPHSKVSPAITATLSQNPNLSTPYLHALQILIPLGEYFQIQDDYLDFSGVPSEIGKVGTDIVDNKCSWVVNTALSIASPEQRALLEKDYGVKPTKEEKDVAEAQRQKAKQEGREGEEQGYLGEAEKRVKVLFEEMGIRKLYKEYEEGVVKRLNEMIQSVPEPKEGEEGLRREVFTSFLSKIYGRKK</sequence>
<dbReference type="Gene3D" id="1.10.600.10">
    <property type="entry name" value="Farnesyl Diphosphate Synthase"/>
    <property type="match status" value="1"/>
</dbReference>
<gene>
    <name evidence="13" type="primary">ERG20</name>
    <name evidence="13" type="ORF">VKT23_012555</name>
</gene>
<proteinExistence type="inferred from homology"/>
<name>A0ABR1J6N2_9AGAR</name>
<evidence type="ECO:0000256" key="1">
    <source>
        <dbReference type="ARBA" id="ARBA00001946"/>
    </source>
</evidence>
<feature type="compositionally biased region" description="Basic and acidic residues" evidence="12">
    <location>
        <begin position="326"/>
        <end position="347"/>
    </location>
</feature>